<organism evidence="2 3">
    <name type="scientific">Clostridium yunnanense</name>
    <dbReference type="NCBI Taxonomy" id="2800325"/>
    <lineage>
        <taxon>Bacteria</taxon>
        <taxon>Bacillati</taxon>
        <taxon>Bacillota</taxon>
        <taxon>Clostridia</taxon>
        <taxon>Eubacteriales</taxon>
        <taxon>Clostridiaceae</taxon>
        <taxon>Clostridium</taxon>
    </lineage>
</organism>
<evidence type="ECO:0000259" key="1">
    <source>
        <dbReference type="Pfam" id="PF14470"/>
    </source>
</evidence>
<dbReference type="InterPro" id="IPR039519">
    <property type="entry name" value="YokE-like_PH"/>
</dbReference>
<dbReference type="RefSeq" id="WP_200266154.1">
    <property type="nucleotide sequence ID" value="NZ_JAENHN010000008.1"/>
</dbReference>
<dbReference type="EMBL" id="JAENHN010000008">
    <property type="protein sequence ID" value="MBK1809607.1"/>
    <property type="molecule type" value="Genomic_DNA"/>
</dbReference>
<proteinExistence type="predicted"/>
<gene>
    <name evidence="2" type="ORF">JHL18_03000</name>
</gene>
<reference evidence="3" key="1">
    <citation type="submission" date="2021-01" db="EMBL/GenBank/DDBJ databases">
        <title>Genome public.</title>
        <authorList>
            <person name="Liu C."/>
            <person name="Sun Q."/>
        </authorList>
    </citation>
    <scope>NUCLEOTIDE SEQUENCE [LARGE SCALE GENOMIC DNA]</scope>
    <source>
        <strain evidence="3">YIM B02505</strain>
    </source>
</reference>
<comment type="caution">
    <text evidence="2">The sequence shown here is derived from an EMBL/GenBank/DDBJ whole genome shotgun (WGS) entry which is preliminary data.</text>
</comment>
<evidence type="ECO:0000313" key="3">
    <source>
        <dbReference type="Proteomes" id="UP000596739"/>
    </source>
</evidence>
<keyword evidence="3" id="KW-1185">Reference proteome</keyword>
<protein>
    <submittedName>
        <fullName evidence="2">PH domain-containing protein</fullName>
    </submittedName>
</protein>
<evidence type="ECO:0000313" key="2">
    <source>
        <dbReference type="EMBL" id="MBK1809607.1"/>
    </source>
</evidence>
<sequence length="198" mass="23324">MDKKVLSLLNYEDIDTEAIEKLQSEFIVGYDAVKIESRVKEKIIDDEMVKGISRLQKHLEKNEEILYKFKAFNISAIDKGILKTKEVAKANLFNNEWGVNTVVIVTNKKMFVIRANIFFEWLRITAYDYKYISYIKTIEDNTKLIFIKPRGSKRFILQTSDREYTDAINFIKHNDFGVKVKIDSKFLKFKKSILNWMG</sequence>
<dbReference type="Pfam" id="PF14470">
    <property type="entry name" value="bPH_3"/>
    <property type="match status" value="1"/>
</dbReference>
<accession>A0ABS1EJS0</accession>
<feature type="domain" description="YokE-like PH" evidence="1">
    <location>
        <begin position="59"/>
        <end position="165"/>
    </location>
</feature>
<dbReference type="Proteomes" id="UP000596739">
    <property type="component" value="Unassembled WGS sequence"/>
</dbReference>
<name>A0ABS1EJS0_9CLOT</name>